<sequence length="79" mass="9354">MGHTPHELHAEFPEYAEKIHTLKIEDPHFARLADEYHEVNRDIHRLQTRVEAASDTREEDLRKKRMQLKDELAAILSKP</sequence>
<gene>
    <name evidence="2" type="ORF">MNBD_ALPHA05-1199</name>
</gene>
<dbReference type="Gene3D" id="6.10.280.50">
    <property type="match status" value="1"/>
</dbReference>
<dbReference type="Pfam" id="PF04325">
    <property type="entry name" value="DUF465"/>
    <property type="match status" value="1"/>
</dbReference>
<dbReference type="AlphaFoldDB" id="A0A3B0SV66"/>
<evidence type="ECO:0008006" key="3">
    <source>
        <dbReference type="Google" id="ProtNLM"/>
    </source>
</evidence>
<protein>
    <recommendedName>
        <fullName evidence="3">DUF465 domain-containing protein</fullName>
    </recommendedName>
</protein>
<organism evidence="2">
    <name type="scientific">hydrothermal vent metagenome</name>
    <dbReference type="NCBI Taxonomy" id="652676"/>
    <lineage>
        <taxon>unclassified sequences</taxon>
        <taxon>metagenomes</taxon>
        <taxon>ecological metagenomes</taxon>
    </lineage>
</organism>
<proteinExistence type="predicted"/>
<dbReference type="InterPro" id="IPR007420">
    <property type="entry name" value="DUF465"/>
</dbReference>
<dbReference type="EMBL" id="UOEH01000305">
    <property type="protein sequence ID" value="VAW00394.1"/>
    <property type="molecule type" value="Genomic_DNA"/>
</dbReference>
<keyword evidence="1" id="KW-0175">Coiled coil</keyword>
<accession>A0A3B0SV66</accession>
<evidence type="ECO:0000256" key="1">
    <source>
        <dbReference type="SAM" id="Coils"/>
    </source>
</evidence>
<name>A0A3B0SV66_9ZZZZ</name>
<feature type="coiled-coil region" evidence="1">
    <location>
        <begin position="29"/>
        <end position="78"/>
    </location>
</feature>
<reference evidence="2" key="1">
    <citation type="submission" date="2018-06" db="EMBL/GenBank/DDBJ databases">
        <authorList>
            <person name="Zhirakovskaya E."/>
        </authorList>
    </citation>
    <scope>NUCLEOTIDE SEQUENCE</scope>
</reference>
<evidence type="ECO:0000313" key="2">
    <source>
        <dbReference type="EMBL" id="VAW00394.1"/>
    </source>
</evidence>
<dbReference type="InterPro" id="IPR038444">
    <property type="entry name" value="DUF465_sf"/>
</dbReference>